<dbReference type="OrthoDB" id="5298690at2"/>
<proteinExistence type="predicted"/>
<accession>D6ZD83</accession>
<dbReference type="RefSeq" id="WP_013137603.1">
    <property type="nucleotide sequence ID" value="NC_014168.1"/>
</dbReference>
<dbReference type="HOGENOM" id="CLU_1155752_0_0_11"/>
<reference evidence="2 3" key="1">
    <citation type="journal article" date="2010" name="Stand. Genomic Sci.">
        <title>Complete genome sequence of Segniliparus rotundus type strain (CDC 1076).</title>
        <authorList>
            <person name="Sikorski J."/>
            <person name="Lapidus A."/>
            <person name="Copeland A."/>
            <person name="Misra M."/>
            <person name="Glavina Del Rio T."/>
            <person name="Nolan M."/>
            <person name="Lucas S."/>
            <person name="Chen F."/>
            <person name="Tice H."/>
            <person name="Cheng J.F."/>
            <person name="Jando M."/>
            <person name="Schneider S."/>
            <person name="Bruce D."/>
            <person name="Goodwin L."/>
            <person name="Pitluck S."/>
            <person name="Liolios K."/>
            <person name="Mikhailova N."/>
            <person name="Pati A."/>
            <person name="Ivanova N."/>
            <person name="Mavromatis K."/>
            <person name="Chen A."/>
            <person name="Palaniappan K."/>
            <person name="Chertkov O."/>
            <person name="Land M."/>
            <person name="Hauser L."/>
            <person name="Chang Y.J."/>
            <person name="Jeffries C.D."/>
            <person name="Brettin T."/>
            <person name="Detter J.C."/>
            <person name="Han C."/>
            <person name="Rohde M."/>
            <person name="Goker M."/>
            <person name="Bristow J."/>
            <person name="Eisen J.A."/>
            <person name="Markowitz V."/>
            <person name="Hugenholtz P."/>
            <person name="Kyrpides N.C."/>
            <person name="Klenk H.P."/>
        </authorList>
    </citation>
    <scope>NUCLEOTIDE SEQUENCE [LARGE SCALE GENOMIC DNA]</scope>
    <source>
        <strain evidence="3">ATCC BAA-972 / CDC 1076 / CIP 108378 / DSM 44985 / JCM 13578</strain>
    </source>
</reference>
<dbReference type="KEGG" id="srt:Srot_0665"/>
<keyword evidence="3" id="KW-1185">Reference proteome</keyword>
<name>D6ZD83_SEGRD</name>
<dbReference type="AlphaFoldDB" id="D6ZD83"/>
<sequence>MDTSAVAKAQAELAQSSKRTADLLDGLAAKLKAAADAGEQHAREWLLDLRETSLSVREESSLAASLANIASLGNPDVIAQTQGSLAERQAQSATLITRLSDKMKACADLGDLNAREWQLDLREAAFSANEQSRVAVDLARAATQPAPVPSATAQHFAASPYVAAPAQQPYTASPYTQPSAPDWQPSPAQPPAAARYQSPQQQGGGFFSRLMGSGFGQAMAMGAGFAIGEEVVEDVIDDIF</sequence>
<feature type="region of interest" description="Disordered" evidence="1">
    <location>
        <begin position="169"/>
        <end position="201"/>
    </location>
</feature>
<feature type="compositionally biased region" description="Low complexity" evidence="1">
    <location>
        <begin position="177"/>
        <end position="201"/>
    </location>
</feature>
<gene>
    <name evidence="2" type="ordered locus">Srot_0665</name>
</gene>
<protein>
    <submittedName>
        <fullName evidence="2">Uncharacterized protein</fullName>
    </submittedName>
</protein>
<evidence type="ECO:0000256" key="1">
    <source>
        <dbReference type="SAM" id="MobiDB-lite"/>
    </source>
</evidence>
<dbReference type="EMBL" id="CP001958">
    <property type="protein sequence ID" value="ADG97147.1"/>
    <property type="molecule type" value="Genomic_DNA"/>
</dbReference>
<organism evidence="2 3">
    <name type="scientific">Segniliparus rotundus (strain ATCC BAA-972 / CDC 1076 / CIP 108378 / DSM 44985 / JCM 13578)</name>
    <dbReference type="NCBI Taxonomy" id="640132"/>
    <lineage>
        <taxon>Bacteria</taxon>
        <taxon>Bacillati</taxon>
        <taxon>Actinomycetota</taxon>
        <taxon>Actinomycetes</taxon>
        <taxon>Mycobacteriales</taxon>
        <taxon>Segniliparaceae</taxon>
        <taxon>Segniliparus</taxon>
    </lineage>
</organism>
<dbReference type="eggNOG" id="ENOG5032S4V">
    <property type="taxonomic scope" value="Bacteria"/>
</dbReference>
<dbReference type="Proteomes" id="UP000002247">
    <property type="component" value="Chromosome"/>
</dbReference>
<evidence type="ECO:0000313" key="2">
    <source>
        <dbReference type="EMBL" id="ADG97147.1"/>
    </source>
</evidence>
<evidence type="ECO:0000313" key="3">
    <source>
        <dbReference type="Proteomes" id="UP000002247"/>
    </source>
</evidence>